<feature type="compositionally biased region" description="Basic and acidic residues" evidence="8">
    <location>
        <begin position="515"/>
        <end position="524"/>
    </location>
</feature>
<dbReference type="GO" id="GO:0000978">
    <property type="term" value="F:RNA polymerase II cis-regulatory region sequence-specific DNA binding"/>
    <property type="evidence" value="ECO:0007669"/>
    <property type="project" value="TreeGrafter"/>
</dbReference>
<dbReference type="InterPro" id="IPR036236">
    <property type="entry name" value="Znf_C2H2_sf"/>
</dbReference>
<keyword evidence="6" id="KW-0539">Nucleus</keyword>
<dbReference type="SUPFAM" id="SSF57667">
    <property type="entry name" value="beta-beta-alpha zinc fingers"/>
    <property type="match status" value="4"/>
</dbReference>
<gene>
    <name evidence="10" type="ORF">PENTCL1PPCAC_20420</name>
</gene>
<evidence type="ECO:0000256" key="3">
    <source>
        <dbReference type="ARBA" id="ARBA00022737"/>
    </source>
</evidence>
<feature type="domain" description="C2H2-type" evidence="9">
    <location>
        <begin position="572"/>
        <end position="599"/>
    </location>
</feature>
<feature type="domain" description="C2H2-type" evidence="9">
    <location>
        <begin position="365"/>
        <end position="392"/>
    </location>
</feature>
<evidence type="ECO:0000256" key="1">
    <source>
        <dbReference type="ARBA" id="ARBA00004123"/>
    </source>
</evidence>
<dbReference type="PROSITE" id="PS00028">
    <property type="entry name" value="ZINC_FINGER_C2H2_1"/>
    <property type="match status" value="7"/>
</dbReference>
<proteinExistence type="predicted"/>
<sequence>ESTGFDQHMSSLKHLRAQACDLSKSDRIGHVIARTFDLIGAVQREGVGAESVSELVELLAQDRAFSMKRDNNVSSPLRDLVYGMIAFLSSMIEDVAKKRIDELLQARPAENTNLAADLLPQLSDGFGWKEEHDDLSLLNDVVVTGEEPAELEQVESTDPTEPLETALFEIQEEPATSQQAVPQPIPTPRTQLSYGGMVRFEVDDSLVKMMPAAVVINHVAPAPVAAETSEKTATTPQPAPQLAQHMCQQPLSDGVVKLEDDDGAFAADATMTTGDLFDAPGTSQQLVHQPSPQPALFHDAVVKVEEDFGEPISFFDQRSGGRKDPAALHPCSICFQQFLTKGALASHLTVHKRKKSTGPVRAGRFTCDECSYTCTSRVAMEIHSCTHTGERPHKCTDCDKAFTSATLLKKHLRVDHGAQHYECPTCFERFERRWQLTAHKMEHDRAALEEKIRQRTEKPVLMPVDEASLKRARSLDQTLEGADPMDEEGPCASSEDAGTSQQKQMRLSDEDDVIDEKGSQKGTEDVDADPAVHRCTTCLRVFSNKASLVGHSNSAHNKRTRDRFGPVKAGKFACDFCSYTCHSKTALEIHLCTHTGERPHQCQHCAEGFMSSAFLSKHLRELHGVQPYECEMCIERFDRFSQLTHHKRTHFLITPESVSVNANDYQHGNQFSY</sequence>
<keyword evidence="11" id="KW-1185">Reference proteome</keyword>
<feature type="domain" description="C2H2-type" evidence="9">
    <location>
        <begin position="600"/>
        <end position="623"/>
    </location>
</feature>
<reference evidence="10" key="1">
    <citation type="submission" date="2023-10" db="EMBL/GenBank/DDBJ databases">
        <title>Genome assembly of Pristionchus species.</title>
        <authorList>
            <person name="Yoshida K."/>
            <person name="Sommer R.J."/>
        </authorList>
    </citation>
    <scope>NUCLEOTIDE SEQUENCE</scope>
    <source>
        <strain evidence="10">RS0144</strain>
    </source>
</reference>
<dbReference type="Pfam" id="PF00096">
    <property type="entry name" value="zf-C2H2"/>
    <property type="match status" value="2"/>
</dbReference>
<feature type="non-terminal residue" evidence="10">
    <location>
        <position position="1"/>
    </location>
</feature>
<evidence type="ECO:0000256" key="5">
    <source>
        <dbReference type="ARBA" id="ARBA00022833"/>
    </source>
</evidence>
<feature type="domain" description="C2H2-type" evidence="9">
    <location>
        <begin position="628"/>
        <end position="655"/>
    </location>
</feature>
<evidence type="ECO:0000256" key="7">
    <source>
        <dbReference type="PROSITE-ProRule" id="PRU00042"/>
    </source>
</evidence>
<dbReference type="Proteomes" id="UP001432027">
    <property type="component" value="Unassembled WGS sequence"/>
</dbReference>
<keyword evidence="3" id="KW-0677">Repeat</keyword>
<evidence type="ECO:0000313" key="10">
    <source>
        <dbReference type="EMBL" id="GMS98245.1"/>
    </source>
</evidence>
<evidence type="ECO:0000256" key="4">
    <source>
        <dbReference type="ARBA" id="ARBA00022771"/>
    </source>
</evidence>
<feature type="compositionally biased region" description="Polar residues" evidence="8">
    <location>
        <begin position="496"/>
        <end position="505"/>
    </location>
</feature>
<dbReference type="PANTHER" id="PTHR24376:SF235">
    <property type="entry name" value="C2H2-TYPE DOMAIN-CONTAINING PROTEIN"/>
    <property type="match status" value="1"/>
</dbReference>
<evidence type="ECO:0000256" key="8">
    <source>
        <dbReference type="SAM" id="MobiDB-lite"/>
    </source>
</evidence>
<keyword evidence="4 7" id="KW-0863">Zinc-finger</keyword>
<feature type="domain" description="C2H2-type" evidence="9">
    <location>
        <begin position="533"/>
        <end position="561"/>
    </location>
</feature>
<dbReference type="EMBL" id="BTSX01000005">
    <property type="protein sequence ID" value="GMS98245.1"/>
    <property type="molecule type" value="Genomic_DNA"/>
</dbReference>
<feature type="domain" description="C2H2-type" evidence="9">
    <location>
        <begin position="421"/>
        <end position="443"/>
    </location>
</feature>
<feature type="region of interest" description="Disordered" evidence="8">
    <location>
        <begin position="480"/>
        <end position="526"/>
    </location>
</feature>
<evidence type="ECO:0000259" key="9">
    <source>
        <dbReference type="PROSITE" id="PS50157"/>
    </source>
</evidence>
<dbReference type="SMART" id="SM00355">
    <property type="entry name" value="ZnF_C2H2"/>
    <property type="match status" value="8"/>
</dbReference>
<name>A0AAV5TUT2_9BILA</name>
<dbReference type="PROSITE" id="PS50157">
    <property type="entry name" value="ZINC_FINGER_C2H2_2"/>
    <property type="match status" value="8"/>
</dbReference>
<dbReference type="PANTHER" id="PTHR24376">
    <property type="entry name" value="ZINC FINGER PROTEIN"/>
    <property type="match status" value="1"/>
</dbReference>
<dbReference type="FunFam" id="3.30.160.60:FF:000624">
    <property type="entry name" value="zinc finger protein 697"/>
    <property type="match status" value="1"/>
</dbReference>
<feature type="domain" description="C2H2-type" evidence="9">
    <location>
        <begin position="329"/>
        <end position="356"/>
    </location>
</feature>
<dbReference type="GO" id="GO:0005634">
    <property type="term" value="C:nucleus"/>
    <property type="evidence" value="ECO:0007669"/>
    <property type="project" value="UniProtKB-SubCell"/>
</dbReference>
<evidence type="ECO:0000256" key="2">
    <source>
        <dbReference type="ARBA" id="ARBA00022723"/>
    </source>
</evidence>
<comment type="caution">
    <text evidence="10">The sequence shown here is derived from an EMBL/GenBank/DDBJ whole genome shotgun (WGS) entry which is preliminary data.</text>
</comment>
<protein>
    <recommendedName>
        <fullName evidence="9">C2H2-type domain-containing protein</fullName>
    </recommendedName>
</protein>
<dbReference type="InterPro" id="IPR013087">
    <property type="entry name" value="Znf_C2H2_type"/>
</dbReference>
<evidence type="ECO:0000313" key="11">
    <source>
        <dbReference type="Proteomes" id="UP001432027"/>
    </source>
</evidence>
<dbReference type="Gene3D" id="3.30.160.60">
    <property type="entry name" value="Classic Zinc Finger"/>
    <property type="match status" value="5"/>
</dbReference>
<organism evidence="10 11">
    <name type="scientific">Pristionchus entomophagus</name>
    <dbReference type="NCBI Taxonomy" id="358040"/>
    <lineage>
        <taxon>Eukaryota</taxon>
        <taxon>Metazoa</taxon>
        <taxon>Ecdysozoa</taxon>
        <taxon>Nematoda</taxon>
        <taxon>Chromadorea</taxon>
        <taxon>Rhabditida</taxon>
        <taxon>Rhabditina</taxon>
        <taxon>Diplogasteromorpha</taxon>
        <taxon>Diplogasteroidea</taxon>
        <taxon>Neodiplogasteridae</taxon>
        <taxon>Pristionchus</taxon>
    </lineage>
</organism>
<comment type="subcellular location">
    <subcellularLocation>
        <location evidence="1">Nucleus</location>
    </subcellularLocation>
</comment>
<accession>A0AAV5TUT2</accession>
<feature type="domain" description="C2H2-type" evidence="9">
    <location>
        <begin position="393"/>
        <end position="421"/>
    </location>
</feature>
<dbReference type="GO" id="GO:0001228">
    <property type="term" value="F:DNA-binding transcription activator activity, RNA polymerase II-specific"/>
    <property type="evidence" value="ECO:0007669"/>
    <property type="project" value="TreeGrafter"/>
</dbReference>
<dbReference type="GO" id="GO:0008270">
    <property type="term" value="F:zinc ion binding"/>
    <property type="evidence" value="ECO:0007669"/>
    <property type="project" value="UniProtKB-KW"/>
</dbReference>
<evidence type="ECO:0000256" key="6">
    <source>
        <dbReference type="ARBA" id="ARBA00023242"/>
    </source>
</evidence>
<dbReference type="AlphaFoldDB" id="A0AAV5TUT2"/>
<keyword evidence="2" id="KW-0479">Metal-binding</keyword>
<keyword evidence="5" id="KW-0862">Zinc</keyword>